<feature type="chain" id="PRO_5037033507" evidence="2">
    <location>
        <begin position="19"/>
        <end position="177"/>
    </location>
</feature>
<evidence type="ECO:0000256" key="2">
    <source>
        <dbReference type="SAM" id="SignalP"/>
    </source>
</evidence>
<feature type="region of interest" description="Disordered" evidence="1">
    <location>
        <begin position="46"/>
        <end position="65"/>
    </location>
</feature>
<name>A0A915Q6F1_9BILA</name>
<evidence type="ECO:0000256" key="1">
    <source>
        <dbReference type="SAM" id="MobiDB-lite"/>
    </source>
</evidence>
<feature type="signal peptide" evidence="2">
    <location>
        <begin position="1"/>
        <end position="18"/>
    </location>
</feature>
<evidence type="ECO:0000313" key="4">
    <source>
        <dbReference type="WBParaSite" id="sdigi.contig907.g9983.t1"/>
    </source>
</evidence>
<dbReference type="Proteomes" id="UP000887581">
    <property type="component" value="Unplaced"/>
</dbReference>
<feature type="region of interest" description="Disordered" evidence="1">
    <location>
        <begin position="146"/>
        <end position="177"/>
    </location>
</feature>
<sequence length="177" mass="18690">MASKLLPLFFITLHITSAQLASDPGLAFEIIAAEVQDSKANVTELDDHQVASEASPTSGGVPAADSNLPVIIQNEAEVNEAAVKENAAKTESKVAKFRAETENVTIAQDETAVAKIEAKDEAKVEIKEGVNSDATKAEAKVEIKSEVKEDDGAKDAKPHVENTEATVTAKNDPVVEP</sequence>
<protein>
    <submittedName>
        <fullName evidence="4">Uncharacterized protein</fullName>
    </submittedName>
</protein>
<organism evidence="3 4">
    <name type="scientific">Setaria digitata</name>
    <dbReference type="NCBI Taxonomy" id="48799"/>
    <lineage>
        <taxon>Eukaryota</taxon>
        <taxon>Metazoa</taxon>
        <taxon>Ecdysozoa</taxon>
        <taxon>Nematoda</taxon>
        <taxon>Chromadorea</taxon>
        <taxon>Rhabditida</taxon>
        <taxon>Spirurina</taxon>
        <taxon>Spiruromorpha</taxon>
        <taxon>Filarioidea</taxon>
        <taxon>Setariidae</taxon>
        <taxon>Setaria</taxon>
    </lineage>
</organism>
<proteinExistence type="predicted"/>
<accession>A0A915Q6F1</accession>
<evidence type="ECO:0000313" key="3">
    <source>
        <dbReference type="Proteomes" id="UP000887581"/>
    </source>
</evidence>
<reference evidence="4" key="1">
    <citation type="submission" date="2022-11" db="UniProtKB">
        <authorList>
            <consortium name="WormBaseParasite"/>
        </authorList>
    </citation>
    <scope>IDENTIFICATION</scope>
</reference>
<keyword evidence="3" id="KW-1185">Reference proteome</keyword>
<keyword evidence="2" id="KW-0732">Signal</keyword>
<dbReference type="AlphaFoldDB" id="A0A915Q6F1"/>
<feature type="compositionally biased region" description="Basic and acidic residues" evidence="1">
    <location>
        <begin position="146"/>
        <end position="162"/>
    </location>
</feature>
<dbReference type="WBParaSite" id="sdigi.contig907.g9983.t1">
    <property type="protein sequence ID" value="sdigi.contig907.g9983.t1"/>
    <property type="gene ID" value="sdigi.contig907.g9983"/>
</dbReference>